<comment type="caution">
    <text evidence="1">The sequence shown here is derived from an EMBL/GenBank/DDBJ whole genome shotgun (WGS) entry which is preliminary data.</text>
</comment>
<evidence type="ECO:0000313" key="2">
    <source>
        <dbReference type="Proteomes" id="UP000789901"/>
    </source>
</evidence>
<sequence>QSDFTRDSRLENGYYSRSLEQFKNEHGEEGEFLIKQFKESTTSSIIKVFSTALNLKKNFLQLETSKNERDSLSDLQDLRELLQNHINSIEADKDIKYFENNRNAKDEKSLCELALVAEFGPIIDESDLEILSEIYVFMIQVKNHMMDNIYRSRLLNRANIPLEKNNEISSKLNKLMNKLSRRKQEWKSNNSDVDFDTLIISKAAKKLVLSQAITTSTPTSSPSHSNSTGSEKTSIADLLDLFLTPARAKETLKEMNILLSLEIVVFTADSNILLTPDRLPIGTDDDDLIPDIQI</sequence>
<dbReference type="Proteomes" id="UP000789901">
    <property type="component" value="Unassembled WGS sequence"/>
</dbReference>
<protein>
    <submittedName>
        <fullName evidence="1">19550_t:CDS:1</fullName>
    </submittedName>
</protein>
<name>A0ABN7UZH6_GIGMA</name>
<proteinExistence type="predicted"/>
<evidence type="ECO:0000313" key="1">
    <source>
        <dbReference type="EMBL" id="CAG8699568.1"/>
    </source>
</evidence>
<reference evidence="1 2" key="1">
    <citation type="submission" date="2021-06" db="EMBL/GenBank/DDBJ databases">
        <authorList>
            <person name="Kallberg Y."/>
            <person name="Tangrot J."/>
            <person name="Rosling A."/>
        </authorList>
    </citation>
    <scope>NUCLEOTIDE SEQUENCE [LARGE SCALE GENOMIC DNA]</scope>
    <source>
        <strain evidence="1 2">120-4 pot B 10/14</strain>
    </source>
</reference>
<organism evidence="1 2">
    <name type="scientific">Gigaspora margarita</name>
    <dbReference type="NCBI Taxonomy" id="4874"/>
    <lineage>
        <taxon>Eukaryota</taxon>
        <taxon>Fungi</taxon>
        <taxon>Fungi incertae sedis</taxon>
        <taxon>Mucoromycota</taxon>
        <taxon>Glomeromycotina</taxon>
        <taxon>Glomeromycetes</taxon>
        <taxon>Diversisporales</taxon>
        <taxon>Gigasporaceae</taxon>
        <taxon>Gigaspora</taxon>
    </lineage>
</organism>
<gene>
    <name evidence="1" type="ORF">GMARGA_LOCUS12034</name>
</gene>
<dbReference type="EMBL" id="CAJVQB010007230">
    <property type="protein sequence ID" value="CAG8699568.1"/>
    <property type="molecule type" value="Genomic_DNA"/>
</dbReference>
<keyword evidence="2" id="KW-1185">Reference proteome</keyword>
<feature type="non-terminal residue" evidence="1">
    <location>
        <position position="1"/>
    </location>
</feature>
<accession>A0ABN7UZH6</accession>